<name>A0A5E4LLN8_9ARCH</name>
<accession>A0A5E4LLN8</accession>
<keyword evidence="1" id="KW-1133">Transmembrane helix</keyword>
<gene>
    <name evidence="2" type="ORF">LFW2832_01319</name>
</gene>
<organism evidence="2 3">
    <name type="scientific">Candidatus Bilamarchaeum dharawalense</name>
    <dbReference type="NCBI Taxonomy" id="2885759"/>
    <lineage>
        <taxon>Archaea</taxon>
        <taxon>Candidatus Micrarchaeota</taxon>
        <taxon>Candidatus Micrarchaeia</taxon>
        <taxon>Candidatus Anstonellales</taxon>
        <taxon>Candidatus Bilamarchaeaceae</taxon>
        <taxon>Candidatus Bilamarchaeum</taxon>
    </lineage>
</organism>
<comment type="caution">
    <text evidence="2">The sequence shown here is derived from an EMBL/GenBank/DDBJ whole genome shotgun (WGS) entry which is preliminary data.</text>
</comment>
<dbReference type="EMBL" id="CABMJJ010000003">
    <property type="protein sequence ID" value="VVC02930.1"/>
    <property type="molecule type" value="Genomic_DNA"/>
</dbReference>
<dbReference type="AlphaFoldDB" id="A0A5E4LLN8"/>
<proteinExistence type="predicted"/>
<evidence type="ECO:0000313" key="3">
    <source>
        <dbReference type="Proteomes" id="UP000789941"/>
    </source>
</evidence>
<sequence>MKGFIINLDAAVAVSFILFAMIIIASQSYNPRAPTGIYLKQLTLDTITVLEKTGRLEQALDGNSSALNEVVEATPKLACISLTVSDIKGNVMTTTTKSDCTDHSDLNIQVTARPIIYNGTSYVITSESWLRKEPN</sequence>
<keyword evidence="1" id="KW-0812">Transmembrane</keyword>
<evidence type="ECO:0000313" key="2">
    <source>
        <dbReference type="EMBL" id="VVC02930.1"/>
    </source>
</evidence>
<feature type="transmembrane region" description="Helical" evidence="1">
    <location>
        <begin position="6"/>
        <end position="25"/>
    </location>
</feature>
<reference evidence="2 3" key="1">
    <citation type="submission" date="2019-08" db="EMBL/GenBank/DDBJ databases">
        <authorList>
            <person name="Vazquez-Campos X."/>
        </authorList>
    </citation>
    <scope>NUCLEOTIDE SEQUENCE [LARGE SCALE GENOMIC DNA]</scope>
    <source>
        <strain evidence="2">LFW-283_2</strain>
    </source>
</reference>
<protein>
    <submittedName>
        <fullName evidence="2">Uncharacterized protein</fullName>
    </submittedName>
</protein>
<dbReference type="Proteomes" id="UP000789941">
    <property type="component" value="Unassembled WGS sequence"/>
</dbReference>
<evidence type="ECO:0000256" key="1">
    <source>
        <dbReference type="SAM" id="Phobius"/>
    </source>
</evidence>
<keyword evidence="1" id="KW-0472">Membrane</keyword>